<gene>
    <name evidence="1" type="ORF">S06H3_05031</name>
</gene>
<evidence type="ECO:0000313" key="1">
    <source>
        <dbReference type="EMBL" id="GAI00509.1"/>
    </source>
</evidence>
<reference evidence="1" key="1">
    <citation type="journal article" date="2014" name="Front. Microbiol.">
        <title>High frequency of phylogenetically diverse reductive dehalogenase-homologous genes in deep subseafloor sedimentary metagenomes.</title>
        <authorList>
            <person name="Kawai M."/>
            <person name="Futagami T."/>
            <person name="Toyoda A."/>
            <person name="Takaki Y."/>
            <person name="Nishi S."/>
            <person name="Hori S."/>
            <person name="Arai W."/>
            <person name="Tsubouchi T."/>
            <person name="Morono Y."/>
            <person name="Uchiyama I."/>
            <person name="Ito T."/>
            <person name="Fujiyama A."/>
            <person name="Inagaki F."/>
            <person name="Takami H."/>
        </authorList>
    </citation>
    <scope>NUCLEOTIDE SEQUENCE</scope>
    <source>
        <strain evidence="1">Expedition CK06-06</strain>
    </source>
</reference>
<proteinExistence type="predicted"/>
<sequence>GRFVRFVDGESVEMIIDDWTRHQVDTTWGRKPCLKTRDDEFLKVESKRLRFVLSQFAGKYVKLRITRYDSTPNPLGTHWTVEKLTLKKQERLVGKDLEEL</sequence>
<dbReference type="EMBL" id="BARV01001824">
    <property type="protein sequence ID" value="GAI00509.1"/>
    <property type="molecule type" value="Genomic_DNA"/>
</dbReference>
<comment type="caution">
    <text evidence="1">The sequence shown here is derived from an EMBL/GenBank/DDBJ whole genome shotgun (WGS) entry which is preliminary data.</text>
</comment>
<organism evidence="1">
    <name type="scientific">marine sediment metagenome</name>
    <dbReference type="NCBI Taxonomy" id="412755"/>
    <lineage>
        <taxon>unclassified sequences</taxon>
        <taxon>metagenomes</taxon>
        <taxon>ecological metagenomes</taxon>
    </lineage>
</organism>
<accession>X1M2B4</accession>
<feature type="non-terminal residue" evidence="1">
    <location>
        <position position="1"/>
    </location>
</feature>
<dbReference type="AlphaFoldDB" id="X1M2B4"/>
<protein>
    <submittedName>
        <fullName evidence="1">Uncharacterized protein</fullName>
    </submittedName>
</protein>
<name>X1M2B4_9ZZZZ</name>